<organism evidence="1 2">
    <name type="scientific">Pyropia yezoensis</name>
    <name type="common">Susabi-nori</name>
    <name type="synonym">Porphyra yezoensis</name>
    <dbReference type="NCBI Taxonomy" id="2788"/>
    <lineage>
        <taxon>Eukaryota</taxon>
        <taxon>Rhodophyta</taxon>
        <taxon>Bangiophyceae</taxon>
        <taxon>Bangiales</taxon>
        <taxon>Bangiaceae</taxon>
        <taxon>Pyropia</taxon>
    </lineage>
</organism>
<evidence type="ECO:0000313" key="1">
    <source>
        <dbReference type="EMBL" id="KAK1862778.1"/>
    </source>
</evidence>
<reference evidence="1" key="1">
    <citation type="submission" date="2019-11" db="EMBL/GenBank/DDBJ databases">
        <title>Nori genome reveals adaptations in red seaweeds to the harsh intertidal environment.</title>
        <authorList>
            <person name="Wang D."/>
            <person name="Mao Y."/>
        </authorList>
    </citation>
    <scope>NUCLEOTIDE SEQUENCE</scope>
    <source>
        <tissue evidence="1">Gametophyte</tissue>
    </source>
</reference>
<protein>
    <submittedName>
        <fullName evidence="1">Uncharacterized protein</fullName>
    </submittedName>
</protein>
<name>A0ACC3BY39_PYRYE</name>
<dbReference type="EMBL" id="CM020619">
    <property type="protein sequence ID" value="KAK1862778.1"/>
    <property type="molecule type" value="Genomic_DNA"/>
</dbReference>
<proteinExistence type="predicted"/>
<evidence type="ECO:0000313" key="2">
    <source>
        <dbReference type="Proteomes" id="UP000798662"/>
    </source>
</evidence>
<dbReference type="Proteomes" id="UP000798662">
    <property type="component" value="Chromosome 2"/>
</dbReference>
<sequence>MRPLAIVTGGAGFLGAHLLRRLAASGTWRLAVVDLRAPAPAPAPAAAGLADGDDGDDGGSGGGGGGKGRGAAGGGGASPLPPGVEVIVADLRDADAVVTALAGAARTGVVFHAATAAPTGANAGNEKLMYDVNVTGTRNVLAACVAHRIPRLVYTSTASVVFAGRDLDGVDEAAPVPPRGAFLDYYTSTKAEAEAAVRAANGVGGVSTVCLRPSGIFGEYDRYFFPSIVDKAASGKLKYIIGSGTNRFDWTYAGNVAQAHEMACLALTPTSPLAGAVYFITNDDARPFWGFLGDLVAPLGYPRPRIHLPLWLVLALATLVEAVAALLAPLGVVWETDFTRARMVLASCERRVSCAAARRDFGYVPEVGVDEAVRRTVAHFEGLRAK</sequence>
<keyword evidence="2" id="KW-1185">Reference proteome</keyword>
<accession>A0ACC3BY39</accession>
<comment type="caution">
    <text evidence="1">The sequence shown here is derived from an EMBL/GenBank/DDBJ whole genome shotgun (WGS) entry which is preliminary data.</text>
</comment>
<gene>
    <name evidence="1" type="ORF">I4F81_005345</name>
</gene>